<dbReference type="GO" id="GO:0004523">
    <property type="term" value="F:RNA-DNA hybrid ribonuclease activity"/>
    <property type="evidence" value="ECO:0007669"/>
    <property type="project" value="InterPro"/>
</dbReference>
<reference evidence="2" key="2">
    <citation type="submission" date="2014-07" db="EMBL/GenBank/DDBJ databases">
        <authorList>
            <person name="Hull J."/>
        </authorList>
    </citation>
    <scope>NUCLEOTIDE SEQUENCE</scope>
</reference>
<dbReference type="CDD" id="cd09276">
    <property type="entry name" value="Rnase_HI_RT_non_LTR"/>
    <property type="match status" value="1"/>
</dbReference>
<name>A0A0A9XB38_LYGHE</name>
<sequence length="185" mass="20945">LTEVCFNQKLGGVCINENFAEFIEHRWHNKNCRLIFTDGSKTGRLVGAAFVDVQSEGIFKFKLREETGSYSAELISIIQALDHVLSSPYQLNQNILICSDSPSSLQTLSAPYLSKFRNHLIVELVKLVNTCRVNGVNVHFLWVRSHVGLLFNERVDIAAKRAAQEGHVLTCKLPREEFPFKKTII</sequence>
<dbReference type="PROSITE" id="PS50879">
    <property type="entry name" value="RNASE_H_1"/>
    <property type="match status" value="1"/>
</dbReference>
<dbReference type="AlphaFoldDB" id="A0A0A9XB38"/>
<feature type="domain" description="RNase H type-1" evidence="1">
    <location>
        <begin position="29"/>
        <end position="164"/>
    </location>
</feature>
<dbReference type="Gene3D" id="3.30.420.10">
    <property type="entry name" value="Ribonuclease H-like superfamily/Ribonuclease H"/>
    <property type="match status" value="1"/>
</dbReference>
<dbReference type="Pfam" id="PF00075">
    <property type="entry name" value="RNase_H"/>
    <property type="match status" value="1"/>
</dbReference>
<proteinExistence type="predicted"/>
<dbReference type="InterPro" id="IPR036397">
    <property type="entry name" value="RNaseH_sf"/>
</dbReference>
<dbReference type="EMBL" id="GBHO01026420">
    <property type="protein sequence ID" value="JAG17184.1"/>
    <property type="molecule type" value="Transcribed_RNA"/>
</dbReference>
<feature type="non-terminal residue" evidence="2">
    <location>
        <position position="1"/>
    </location>
</feature>
<organism evidence="2">
    <name type="scientific">Lygus hesperus</name>
    <name type="common">Western plant bug</name>
    <dbReference type="NCBI Taxonomy" id="30085"/>
    <lineage>
        <taxon>Eukaryota</taxon>
        <taxon>Metazoa</taxon>
        <taxon>Ecdysozoa</taxon>
        <taxon>Arthropoda</taxon>
        <taxon>Hexapoda</taxon>
        <taxon>Insecta</taxon>
        <taxon>Pterygota</taxon>
        <taxon>Neoptera</taxon>
        <taxon>Paraneoptera</taxon>
        <taxon>Hemiptera</taxon>
        <taxon>Heteroptera</taxon>
        <taxon>Panheteroptera</taxon>
        <taxon>Cimicomorpha</taxon>
        <taxon>Miridae</taxon>
        <taxon>Mirini</taxon>
        <taxon>Lygus</taxon>
    </lineage>
</organism>
<evidence type="ECO:0000259" key="1">
    <source>
        <dbReference type="PROSITE" id="PS50879"/>
    </source>
</evidence>
<dbReference type="InterPro" id="IPR012337">
    <property type="entry name" value="RNaseH-like_sf"/>
</dbReference>
<reference evidence="2" key="1">
    <citation type="journal article" date="2014" name="PLoS ONE">
        <title>Transcriptome-Based Identification of ABC Transporters in the Western Tarnished Plant Bug Lygus hesperus.</title>
        <authorList>
            <person name="Hull J.J."/>
            <person name="Chaney K."/>
            <person name="Geib S.M."/>
            <person name="Fabrick J.A."/>
            <person name="Brent C.S."/>
            <person name="Walsh D."/>
            <person name="Lavine L.C."/>
        </authorList>
    </citation>
    <scope>NUCLEOTIDE SEQUENCE</scope>
</reference>
<evidence type="ECO:0000313" key="2">
    <source>
        <dbReference type="EMBL" id="JAG17184.1"/>
    </source>
</evidence>
<dbReference type="SUPFAM" id="SSF53098">
    <property type="entry name" value="Ribonuclease H-like"/>
    <property type="match status" value="1"/>
</dbReference>
<gene>
    <name evidence="2" type="primary">rnhA_17</name>
    <name evidence="2" type="ORF">CM83_20643</name>
</gene>
<dbReference type="InterPro" id="IPR002156">
    <property type="entry name" value="RNaseH_domain"/>
</dbReference>
<accession>A0A0A9XB38</accession>
<dbReference type="GO" id="GO:0003676">
    <property type="term" value="F:nucleic acid binding"/>
    <property type="evidence" value="ECO:0007669"/>
    <property type="project" value="InterPro"/>
</dbReference>
<protein>
    <submittedName>
        <fullName evidence="2">Ribonuclease H</fullName>
    </submittedName>
</protein>